<evidence type="ECO:0000313" key="3">
    <source>
        <dbReference type="EMBL" id="TDL87856.1"/>
    </source>
</evidence>
<dbReference type="EMBL" id="SMZO01000020">
    <property type="protein sequence ID" value="TDL87856.1"/>
    <property type="molecule type" value="Genomic_DNA"/>
</dbReference>
<gene>
    <name evidence="3" type="ORF">E2L05_10310</name>
</gene>
<name>A0A4R6AZI7_9RHOB</name>
<dbReference type="OrthoDB" id="531568at2"/>
<organism evidence="3 4">
    <name type="scientific">Meridianimarinicoccus aquatilis</name>
    <dbReference type="NCBI Taxonomy" id="2552766"/>
    <lineage>
        <taxon>Bacteria</taxon>
        <taxon>Pseudomonadati</taxon>
        <taxon>Pseudomonadota</taxon>
        <taxon>Alphaproteobacteria</taxon>
        <taxon>Rhodobacterales</taxon>
        <taxon>Paracoccaceae</taxon>
        <taxon>Meridianimarinicoccus</taxon>
    </lineage>
</organism>
<feature type="chain" id="PRO_5020902236" evidence="1">
    <location>
        <begin position="22"/>
        <end position="141"/>
    </location>
</feature>
<sequence>MKHTFTATLLAACALAMPAIAQQTPAPEGATVYFISPSDGATVSNPVTIQFGLSGMGVAPAGYDVDNTGHHHLLINIDPSDVDMTTSLPASDQVVHFGGGQTEVTKDLPAGTHTLRLLLGDYSHVPHDPPVMSEEITITVE</sequence>
<dbReference type="AlphaFoldDB" id="A0A4R6AZI7"/>
<feature type="domain" description="DUF4399" evidence="2">
    <location>
        <begin position="49"/>
        <end position="141"/>
    </location>
</feature>
<keyword evidence="4" id="KW-1185">Reference proteome</keyword>
<feature type="signal peptide" evidence="1">
    <location>
        <begin position="1"/>
        <end position="21"/>
    </location>
</feature>
<evidence type="ECO:0000313" key="4">
    <source>
        <dbReference type="Proteomes" id="UP000294562"/>
    </source>
</evidence>
<reference evidence="3 4" key="1">
    <citation type="submission" date="2019-03" db="EMBL/GenBank/DDBJ databases">
        <title>Rhodobacteraceae bacterium SM1902, a new member of the family Rhodobacteraceae isolated from Yantai.</title>
        <authorList>
            <person name="Sun Y."/>
        </authorList>
    </citation>
    <scope>NUCLEOTIDE SEQUENCE [LARGE SCALE GENOMIC DNA]</scope>
    <source>
        <strain evidence="3 4">SM1902</strain>
    </source>
</reference>
<protein>
    <submittedName>
        <fullName evidence="3">DUF4399 domain-containing protein</fullName>
    </submittedName>
</protein>
<dbReference type="InterPro" id="IPR025512">
    <property type="entry name" value="DUF4399"/>
</dbReference>
<keyword evidence="1" id="KW-0732">Signal</keyword>
<accession>A0A4R6AZI7</accession>
<dbReference type="RefSeq" id="WP_133342830.1">
    <property type="nucleotide sequence ID" value="NZ_SMZO01000020.1"/>
</dbReference>
<proteinExistence type="predicted"/>
<dbReference type="Proteomes" id="UP000294562">
    <property type="component" value="Unassembled WGS sequence"/>
</dbReference>
<dbReference type="Pfam" id="PF14347">
    <property type="entry name" value="DUF4399"/>
    <property type="match status" value="1"/>
</dbReference>
<evidence type="ECO:0000259" key="2">
    <source>
        <dbReference type="Pfam" id="PF14347"/>
    </source>
</evidence>
<evidence type="ECO:0000256" key="1">
    <source>
        <dbReference type="SAM" id="SignalP"/>
    </source>
</evidence>
<comment type="caution">
    <text evidence="3">The sequence shown here is derived from an EMBL/GenBank/DDBJ whole genome shotgun (WGS) entry which is preliminary data.</text>
</comment>